<dbReference type="OrthoDB" id="6242526at2759"/>
<evidence type="ECO:0000313" key="1">
    <source>
        <dbReference type="EMBL" id="KAA0200371.1"/>
    </source>
</evidence>
<organism evidence="1 2">
    <name type="scientific">Fasciolopsis buskii</name>
    <dbReference type="NCBI Taxonomy" id="27845"/>
    <lineage>
        <taxon>Eukaryota</taxon>
        <taxon>Metazoa</taxon>
        <taxon>Spiralia</taxon>
        <taxon>Lophotrochozoa</taxon>
        <taxon>Platyhelminthes</taxon>
        <taxon>Trematoda</taxon>
        <taxon>Digenea</taxon>
        <taxon>Plagiorchiida</taxon>
        <taxon>Echinostomata</taxon>
        <taxon>Echinostomatoidea</taxon>
        <taxon>Fasciolidae</taxon>
        <taxon>Fasciolopsis</taxon>
    </lineage>
</organism>
<evidence type="ECO:0000313" key="2">
    <source>
        <dbReference type="Proteomes" id="UP000728185"/>
    </source>
</evidence>
<dbReference type="EMBL" id="LUCM01000566">
    <property type="protein sequence ID" value="KAA0200371.1"/>
    <property type="molecule type" value="Genomic_DNA"/>
</dbReference>
<dbReference type="AlphaFoldDB" id="A0A8E0S3L4"/>
<accession>A0A8E0S3L4</accession>
<protein>
    <submittedName>
        <fullName evidence="1">Uncharacterized protein</fullName>
    </submittedName>
</protein>
<name>A0A8E0S3L4_9TREM</name>
<reference evidence="1" key="1">
    <citation type="submission" date="2019-05" db="EMBL/GenBank/DDBJ databases">
        <title>Annotation for the trematode Fasciolopsis buski.</title>
        <authorList>
            <person name="Choi Y.-J."/>
        </authorList>
    </citation>
    <scope>NUCLEOTIDE SEQUENCE</scope>
    <source>
        <strain evidence="1">HT</strain>
        <tissue evidence="1">Whole worm</tissue>
    </source>
</reference>
<gene>
    <name evidence="1" type="ORF">FBUS_01441</name>
</gene>
<dbReference type="Proteomes" id="UP000728185">
    <property type="component" value="Unassembled WGS sequence"/>
</dbReference>
<sequence length="486" mass="54208">MAALTALVFPDRMWCQPMIHEHSIVDRPISQLPASTTQCVQEKLYSTQQVSKSSSSEWVTSEIIQLFHISLSPLHTNPVILAILPIIRKVVSTRSAYANCSVQLNAPHSRPGSKKIFTCPIVVLIISLRLFLLHQVTYELMCTTGIIGSRNSCSLKFEVHTSSSSSSPTFSTSGSVFTTGMSKHLTHRTKSSRTDCLLTFGFLHSYSYRLSKFGSGSSFAQLISMFFILSYGLTITHADRLSSMSGVNVISREPDRNPVLVHPSGDSKSAWSDQIKAHCVDSNGTLHGLFSTWTEYPECHCTCYPNSRLAVSICDGCEPNTHGSKAAASAERKPIARSGDRVDRGQSNVKHEVVKPVGPRIMDRPALDNQDEEDLEMEEAREQNTLKHRGEYCLCYILVLTCRLHVSANRIALQTRGNLDVSRNALCEVPLPRWDDFVHRRTTSLSPALSTWPANDGPRSMLRNYVQRNPYVVNHSKKWGSLIHEF</sequence>
<proteinExistence type="predicted"/>
<comment type="caution">
    <text evidence="1">The sequence shown here is derived from an EMBL/GenBank/DDBJ whole genome shotgun (WGS) entry which is preliminary data.</text>
</comment>
<keyword evidence="2" id="KW-1185">Reference proteome</keyword>